<comment type="caution">
    <text evidence="1">The sequence shown here is derived from an EMBL/GenBank/DDBJ whole genome shotgun (WGS) entry which is preliminary data.</text>
</comment>
<dbReference type="Gramene" id="TVU34142">
    <property type="protein sequence ID" value="TVU34142"/>
    <property type="gene ID" value="EJB05_15971"/>
</dbReference>
<feature type="non-terminal residue" evidence="1">
    <location>
        <position position="1"/>
    </location>
</feature>
<sequence length="114" mass="13775">MTILVTQESETIDHLLHINPPNGELPYASWWLRSRKRVPKRLRPGFDTLLILVAWRIWNERNNRVFKFQALQPVALSQEIINEAYLWSHGDFGKKEKKKYMSFKPYNQSHWLRR</sequence>
<proteinExistence type="predicted"/>
<reference evidence="1 2" key="1">
    <citation type="journal article" date="2019" name="Sci. Rep.">
        <title>A high-quality genome of Eragrostis curvula grass provides insights into Poaceae evolution and supports new strategies to enhance forage quality.</title>
        <authorList>
            <person name="Carballo J."/>
            <person name="Santos B.A.C.M."/>
            <person name="Zappacosta D."/>
            <person name="Garbus I."/>
            <person name="Selva J.P."/>
            <person name="Gallo C.A."/>
            <person name="Diaz A."/>
            <person name="Albertini E."/>
            <person name="Caccamo M."/>
            <person name="Echenique V."/>
        </authorList>
    </citation>
    <scope>NUCLEOTIDE SEQUENCE [LARGE SCALE GENOMIC DNA]</scope>
    <source>
        <strain evidence="2">cv. Victoria</strain>
        <tissue evidence="1">Leaf</tissue>
    </source>
</reference>
<dbReference type="EMBL" id="RWGY01000009">
    <property type="protein sequence ID" value="TVU34142.1"/>
    <property type="molecule type" value="Genomic_DNA"/>
</dbReference>
<protein>
    <submittedName>
        <fullName evidence="1">Uncharacterized protein</fullName>
    </submittedName>
</protein>
<evidence type="ECO:0000313" key="1">
    <source>
        <dbReference type="EMBL" id="TVU34142.1"/>
    </source>
</evidence>
<name>A0A5J9VCX1_9POAL</name>
<organism evidence="1 2">
    <name type="scientific">Eragrostis curvula</name>
    <name type="common">weeping love grass</name>
    <dbReference type="NCBI Taxonomy" id="38414"/>
    <lineage>
        <taxon>Eukaryota</taxon>
        <taxon>Viridiplantae</taxon>
        <taxon>Streptophyta</taxon>
        <taxon>Embryophyta</taxon>
        <taxon>Tracheophyta</taxon>
        <taxon>Spermatophyta</taxon>
        <taxon>Magnoliopsida</taxon>
        <taxon>Liliopsida</taxon>
        <taxon>Poales</taxon>
        <taxon>Poaceae</taxon>
        <taxon>PACMAD clade</taxon>
        <taxon>Chloridoideae</taxon>
        <taxon>Eragrostideae</taxon>
        <taxon>Eragrostidinae</taxon>
        <taxon>Eragrostis</taxon>
    </lineage>
</organism>
<gene>
    <name evidence="1" type="ORF">EJB05_15971</name>
</gene>
<keyword evidence="2" id="KW-1185">Reference proteome</keyword>
<accession>A0A5J9VCX1</accession>
<evidence type="ECO:0000313" key="2">
    <source>
        <dbReference type="Proteomes" id="UP000324897"/>
    </source>
</evidence>
<dbReference type="AlphaFoldDB" id="A0A5J9VCX1"/>
<dbReference type="Proteomes" id="UP000324897">
    <property type="component" value="Unassembled WGS sequence"/>
</dbReference>
<dbReference type="OrthoDB" id="686619at2759"/>